<evidence type="ECO:0000313" key="2">
    <source>
        <dbReference type="EMBL" id="GHF70657.1"/>
    </source>
</evidence>
<feature type="compositionally biased region" description="Basic and acidic residues" evidence="1">
    <location>
        <begin position="100"/>
        <end position="129"/>
    </location>
</feature>
<evidence type="ECO:0000256" key="1">
    <source>
        <dbReference type="SAM" id="MobiDB-lite"/>
    </source>
</evidence>
<sequence>MVNRPVIAGRAAHGAVCDSPGRGRSPDPVLALLPETADRNPGPGDAGPGWQVLCRRPGDALHDAAAGARTVVFFEEFFLEGGVRAVDGGAGLPRRASAQKRHEDTDGAGRGGKHEGERDAEAAGGRRDGVAGGGHAVAVPAASSPPRPRGAPAAG</sequence>
<keyword evidence="3" id="KW-1185">Reference proteome</keyword>
<dbReference type="Proteomes" id="UP000638313">
    <property type="component" value="Unassembled WGS sequence"/>
</dbReference>
<dbReference type="AlphaFoldDB" id="A0A919EGD4"/>
<feature type="region of interest" description="Disordered" evidence="1">
    <location>
        <begin position="85"/>
        <end position="155"/>
    </location>
</feature>
<reference evidence="2" key="1">
    <citation type="journal article" date="2014" name="Int. J. Syst. Evol. Microbiol.">
        <title>Complete genome sequence of Corynebacterium casei LMG S-19264T (=DSM 44701T), isolated from a smear-ripened cheese.</title>
        <authorList>
            <consortium name="US DOE Joint Genome Institute (JGI-PGF)"/>
            <person name="Walter F."/>
            <person name="Albersmeier A."/>
            <person name="Kalinowski J."/>
            <person name="Ruckert C."/>
        </authorList>
    </citation>
    <scope>NUCLEOTIDE SEQUENCE</scope>
    <source>
        <strain evidence="2">JCM 4059</strain>
    </source>
</reference>
<comment type="caution">
    <text evidence="2">The sequence shown here is derived from an EMBL/GenBank/DDBJ whole genome shotgun (WGS) entry which is preliminary data.</text>
</comment>
<name>A0A919EGD4_9ACTN</name>
<organism evidence="2 3">
    <name type="scientific">Streptomyces mashuensis</name>
    <dbReference type="NCBI Taxonomy" id="33904"/>
    <lineage>
        <taxon>Bacteria</taxon>
        <taxon>Bacillati</taxon>
        <taxon>Actinomycetota</taxon>
        <taxon>Actinomycetes</taxon>
        <taxon>Kitasatosporales</taxon>
        <taxon>Streptomycetaceae</taxon>
        <taxon>Streptomyces</taxon>
    </lineage>
</organism>
<dbReference type="EMBL" id="BNBD01000020">
    <property type="protein sequence ID" value="GHF70657.1"/>
    <property type="molecule type" value="Genomic_DNA"/>
</dbReference>
<accession>A0A919EGD4</accession>
<proteinExistence type="predicted"/>
<evidence type="ECO:0000313" key="3">
    <source>
        <dbReference type="Proteomes" id="UP000638313"/>
    </source>
</evidence>
<gene>
    <name evidence="2" type="ORF">GCM10010218_59910</name>
</gene>
<reference evidence="2" key="2">
    <citation type="submission" date="2020-09" db="EMBL/GenBank/DDBJ databases">
        <authorList>
            <person name="Sun Q."/>
            <person name="Ohkuma M."/>
        </authorList>
    </citation>
    <scope>NUCLEOTIDE SEQUENCE</scope>
    <source>
        <strain evidence="2">JCM 4059</strain>
    </source>
</reference>
<protein>
    <submittedName>
        <fullName evidence="2">Uncharacterized protein</fullName>
    </submittedName>
</protein>